<keyword evidence="2" id="KW-1185">Reference proteome</keyword>
<evidence type="ECO:0008006" key="3">
    <source>
        <dbReference type="Google" id="ProtNLM"/>
    </source>
</evidence>
<dbReference type="Pfam" id="PF19891">
    <property type="entry name" value="DUF6364"/>
    <property type="match status" value="1"/>
</dbReference>
<dbReference type="EMBL" id="QGDC01000003">
    <property type="protein sequence ID" value="RCH55548.1"/>
    <property type="molecule type" value="Genomic_DNA"/>
</dbReference>
<evidence type="ECO:0000313" key="2">
    <source>
        <dbReference type="Proteomes" id="UP000253209"/>
    </source>
</evidence>
<comment type="caution">
    <text evidence="1">The sequence shown here is derived from an EMBL/GenBank/DDBJ whole genome shotgun (WGS) entry which is preliminary data.</text>
</comment>
<dbReference type="OrthoDB" id="798296at2"/>
<organism evidence="1 2">
    <name type="scientific">Mucilaginibacter hurinus</name>
    <dbReference type="NCBI Taxonomy" id="2201324"/>
    <lineage>
        <taxon>Bacteria</taxon>
        <taxon>Pseudomonadati</taxon>
        <taxon>Bacteroidota</taxon>
        <taxon>Sphingobacteriia</taxon>
        <taxon>Sphingobacteriales</taxon>
        <taxon>Sphingobacteriaceae</taxon>
        <taxon>Mucilaginibacter</taxon>
    </lineage>
</organism>
<dbReference type="Proteomes" id="UP000253209">
    <property type="component" value="Unassembled WGS sequence"/>
</dbReference>
<accession>A0A367GR54</accession>
<reference evidence="1 2" key="1">
    <citation type="submission" date="2018-05" db="EMBL/GenBank/DDBJ databases">
        <title>Mucilaginibacter hurinus sp. nov., isolated from briquette warehouse soil.</title>
        <authorList>
            <person name="Choi L."/>
        </authorList>
    </citation>
    <scope>NUCLEOTIDE SEQUENCE [LARGE SCALE GENOMIC DNA]</scope>
    <source>
        <strain evidence="1 2">ZR32</strain>
    </source>
</reference>
<protein>
    <recommendedName>
        <fullName evidence="3">Antitoxin</fullName>
    </recommendedName>
</protein>
<evidence type="ECO:0000313" key="1">
    <source>
        <dbReference type="EMBL" id="RCH55548.1"/>
    </source>
</evidence>
<sequence length="87" mass="10115">MAKLTLSIEPKIIERAKQYAKDHHTSLSKLIQKYLQDVAEQKKISSPQEKLEDLPDWLKDIIPVTTPTPDFDHRAEYGKHLEDKYGI</sequence>
<dbReference type="InterPro" id="IPR045944">
    <property type="entry name" value="DUF6364"/>
</dbReference>
<dbReference type="AlphaFoldDB" id="A0A367GR54"/>
<gene>
    <name evidence="1" type="ORF">DJ568_06560</name>
</gene>
<name>A0A367GR54_9SPHI</name>
<dbReference type="RefSeq" id="WP_114004463.1">
    <property type="nucleotide sequence ID" value="NZ_QGDC01000003.1"/>
</dbReference>
<proteinExistence type="predicted"/>